<feature type="chain" id="PRO_5008585786" evidence="2">
    <location>
        <begin position="22"/>
        <end position="173"/>
    </location>
</feature>
<sequence>MAKMSFVPSFLLVFFLVFVAASYNKKDECIETMFTTVAEGIDPNRTCEKHERCGFWVYDWDKDVKYTSDIMTNACICADWQKCLVNYREENYAMKYYACRCVNVTDPESKNEPDLDIANLTTIEPGTDLATEREKLFYAELEKLAASDPAEVLVTEPTKEPVTENRAETSEDL</sequence>
<evidence type="ECO:0000313" key="3">
    <source>
        <dbReference type="EMBL" id="JAS98619.1"/>
    </source>
</evidence>
<protein>
    <submittedName>
        <fullName evidence="3">Uncharacterized protein</fullName>
    </submittedName>
</protein>
<evidence type="ECO:0000256" key="2">
    <source>
        <dbReference type="SAM" id="SignalP"/>
    </source>
</evidence>
<reference evidence="3" key="1">
    <citation type="submission" date="2015-11" db="EMBL/GenBank/DDBJ databases">
        <title>De novo transcriptome assembly of four potential Pierce s Disease insect vectors from Arizona vineyards.</title>
        <authorList>
            <person name="Tassone E.E."/>
        </authorList>
    </citation>
    <scope>NUCLEOTIDE SEQUENCE</scope>
</reference>
<feature type="compositionally biased region" description="Basic and acidic residues" evidence="1">
    <location>
        <begin position="157"/>
        <end position="173"/>
    </location>
</feature>
<proteinExistence type="predicted"/>
<accession>A0A1B6JHL0</accession>
<organism evidence="3">
    <name type="scientific">Homalodisca liturata</name>
    <dbReference type="NCBI Taxonomy" id="320908"/>
    <lineage>
        <taxon>Eukaryota</taxon>
        <taxon>Metazoa</taxon>
        <taxon>Ecdysozoa</taxon>
        <taxon>Arthropoda</taxon>
        <taxon>Hexapoda</taxon>
        <taxon>Insecta</taxon>
        <taxon>Pterygota</taxon>
        <taxon>Neoptera</taxon>
        <taxon>Paraneoptera</taxon>
        <taxon>Hemiptera</taxon>
        <taxon>Auchenorrhyncha</taxon>
        <taxon>Membracoidea</taxon>
        <taxon>Cicadellidae</taxon>
        <taxon>Cicadellinae</taxon>
        <taxon>Proconiini</taxon>
        <taxon>Homalodisca</taxon>
    </lineage>
</organism>
<name>A0A1B6JHL0_9HEMI</name>
<feature type="region of interest" description="Disordered" evidence="1">
    <location>
        <begin position="149"/>
        <end position="173"/>
    </location>
</feature>
<dbReference type="AlphaFoldDB" id="A0A1B6JHL0"/>
<evidence type="ECO:0000256" key="1">
    <source>
        <dbReference type="SAM" id="MobiDB-lite"/>
    </source>
</evidence>
<gene>
    <name evidence="3" type="ORF">g.9721</name>
</gene>
<keyword evidence="2" id="KW-0732">Signal</keyword>
<feature type="signal peptide" evidence="2">
    <location>
        <begin position="1"/>
        <end position="21"/>
    </location>
</feature>
<dbReference type="EMBL" id="GECU01009087">
    <property type="protein sequence ID" value="JAS98619.1"/>
    <property type="molecule type" value="Transcribed_RNA"/>
</dbReference>